<dbReference type="CDD" id="cd05289">
    <property type="entry name" value="MDR_like_2"/>
    <property type="match status" value="1"/>
</dbReference>
<dbReference type="EMBL" id="CAID01000005">
    <property type="protein sequence ID" value="CEF97888.1"/>
    <property type="molecule type" value="Genomic_DNA"/>
</dbReference>
<dbReference type="Gene3D" id="3.90.180.10">
    <property type="entry name" value="Medium-chain alcohol dehydrogenases, catalytic domain"/>
    <property type="match status" value="1"/>
</dbReference>
<dbReference type="FunCoup" id="A0A090N3C7">
    <property type="interactions" value="1142"/>
</dbReference>
<dbReference type="RefSeq" id="XP_003079212.2">
    <property type="nucleotide sequence ID" value="XM_003079164.2"/>
</dbReference>
<dbReference type="PANTHER" id="PTHR11695">
    <property type="entry name" value="ALCOHOL DEHYDROGENASE RELATED"/>
    <property type="match status" value="1"/>
</dbReference>
<reference evidence="3" key="1">
    <citation type="journal article" date="2006" name="Proc. Natl. Acad. Sci. U.S.A.">
        <title>Genome analysis of the smallest free-living eukaryote Ostreococcus tauri unveils many unique features.</title>
        <authorList>
            <person name="Derelle E."/>
            <person name="Ferraz C."/>
            <person name="Rombauts S."/>
            <person name="Rouze P."/>
            <person name="Worden A.Z."/>
            <person name="Robbens S."/>
            <person name="Partensky F."/>
            <person name="Degroeve S."/>
            <person name="Echeynie S."/>
            <person name="Cooke R."/>
            <person name="Saeys Y."/>
            <person name="Wuyts J."/>
            <person name="Jabbari K."/>
            <person name="Bowler C."/>
            <person name="Panaud O."/>
            <person name="Piegu B."/>
            <person name="Ball S.G."/>
            <person name="Ral J.-P."/>
            <person name="Bouget F.-Y."/>
            <person name="Piganeau G."/>
            <person name="De Baets B."/>
            <person name="Picard A."/>
            <person name="Delseny M."/>
            <person name="Demaille J."/>
            <person name="Van de Peer Y."/>
            <person name="Moreau H."/>
        </authorList>
    </citation>
    <scope>NUCLEOTIDE SEQUENCE [LARGE SCALE GENOMIC DNA]</scope>
    <source>
        <strain evidence="3">OTTH 0595 / CCAP 157/2 / RCC745</strain>
    </source>
</reference>
<dbReference type="PANTHER" id="PTHR11695:SF294">
    <property type="entry name" value="RETICULON-4-INTERACTING PROTEIN 1, MITOCHONDRIAL"/>
    <property type="match status" value="1"/>
</dbReference>
<dbReference type="InterPro" id="IPR013154">
    <property type="entry name" value="ADH-like_N"/>
</dbReference>
<dbReference type="SMART" id="SM00829">
    <property type="entry name" value="PKS_ER"/>
    <property type="match status" value="1"/>
</dbReference>
<name>A0A090N3C7_OSTTA</name>
<dbReference type="KEGG" id="ota:OT_ostta05g01170"/>
<comment type="caution">
    <text evidence="2">The sequence shown here is derived from an EMBL/GenBank/DDBJ whole genome shotgun (WGS) entry which is preliminary data.</text>
</comment>
<dbReference type="Gene3D" id="3.40.50.720">
    <property type="entry name" value="NAD(P)-binding Rossmann-like Domain"/>
    <property type="match status" value="1"/>
</dbReference>
<protein>
    <submittedName>
        <fullName evidence="2">Alcohol dehydrogenase superfamily, zinc-type</fullName>
    </submittedName>
</protein>
<dbReference type="InterPro" id="IPR020843">
    <property type="entry name" value="ER"/>
</dbReference>
<accession>A0A090N3C7</accession>
<dbReference type="SUPFAM" id="SSF50129">
    <property type="entry name" value="GroES-like"/>
    <property type="match status" value="1"/>
</dbReference>
<dbReference type="InParanoid" id="A0A090N3C7"/>
<evidence type="ECO:0000313" key="3">
    <source>
        <dbReference type="Proteomes" id="UP000009170"/>
    </source>
</evidence>
<gene>
    <name evidence="2" type="ORF">OT_ostta05g01170</name>
</gene>
<dbReference type="Proteomes" id="UP000009170">
    <property type="component" value="Unassembled WGS sequence"/>
</dbReference>
<evidence type="ECO:0000313" key="2">
    <source>
        <dbReference type="EMBL" id="CEF97888.1"/>
    </source>
</evidence>
<dbReference type="GeneID" id="9833276"/>
<organism evidence="2 3">
    <name type="scientific">Ostreococcus tauri</name>
    <name type="common">Marine green alga</name>
    <dbReference type="NCBI Taxonomy" id="70448"/>
    <lineage>
        <taxon>Eukaryota</taxon>
        <taxon>Viridiplantae</taxon>
        <taxon>Chlorophyta</taxon>
        <taxon>Mamiellophyceae</taxon>
        <taxon>Mamiellales</taxon>
        <taxon>Bathycoccaceae</taxon>
        <taxon>Ostreococcus</taxon>
    </lineage>
</organism>
<keyword evidence="3" id="KW-1185">Reference proteome</keyword>
<proteinExistence type="predicted"/>
<dbReference type="InterPro" id="IPR011032">
    <property type="entry name" value="GroES-like_sf"/>
</dbReference>
<dbReference type="InterPro" id="IPR036291">
    <property type="entry name" value="NAD(P)-bd_dom_sf"/>
</dbReference>
<dbReference type="OrthoDB" id="48317at2759"/>
<dbReference type="Pfam" id="PF13602">
    <property type="entry name" value="ADH_zinc_N_2"/>
    <property type="match status" value="1"/>
</dbReference>
<dbReference type="InterPro" id="IPR050700">
    <property type="entry name" value="YIM1/Zinc_Alcohol_DH_Fams"/>
</dbReference>
<evidence type="ECO:0000259" key="1">
    <source>
        <dbReference type="SMART" id="SM00829"/>
    </source>
</evidence>
<dbReference type="Pfam" id="PF08240">
    <property type="entry name" value="ADH_N"/>
    <property type="match status" value="1"/>
</dbReference>
<dbReference type="GO" id="GO:0016491">
    <property type="term" value="F:oxidoreductase activity"/>
    <property type="evidence" value="ECO:0007669"/>
    <property type="project" value="InterPro"/>
</dbReference>
<reference evidence="2 3" key="2">
    <citation type="journal article" date="2014" name="BMC Genomics">
        <title>An improved genome of the model marine alga Ostreococcus tauri unfolds by assessing Illumina de novo assemblies.</title>
        <authorList>
            <person name="Blanc-Mathieu R."/>
            <person name="Verhelst B."/>
            <person name="Derelle E."/>
            <person name="Rombauts S."/>
            <person name="Bouget F.Y."/>
            <person name="Carre I."/>
            <person name="Chateau A."/>
            <person name="Eyre-Walker A."/>
            <person name="Grimsley N."/>
            <person name="Moreau H."/>
            <person name="Piegu B."/>
            <person name="Rivals E."/>
            <person name="Schackwitz W."/>
            <person name="Van de Peer Y."/>
            <person name="Piganeau G."/>
        </authorList>
    </citation>
    <scope>NUCLEOTIDE SEQUENCE [LARGE SCALE GENOMIC DNA]</scope>
    <source>
        <strain evidence="3">OTTH 0595 / CCAP 157/2 / RCC745</strain>
    </source>
</reference>
<dbReference type="SUPFAM" id="SSF51735">
    <property type="entry name" value="NAD(P)-binding Rossmann-fold domains"/>
    <property type="match status" value="1"/>
</dbReference>
<dbReference type="AlphaFoldDB" id="A0A090N3C7"/>
<dbReference type="STRING" id="70448.A0A090N3C7"/>
<sequence>MASTVPSRMRAALSCASTRTTRTLDDVAVPSIGAREVLVRVRACGVNHIDANAAREGYAVDVYAGPASARRRWTPGREFSGEVVAIGRAVRGVGVGDEVYGATPPTSREGSAAEYARTPAHAIARKPREMTHEEAAAIPFAALTAHRAMMVCGGARGGERALVLGGGGAVGTAACALAKDAGLEVTATCAARDFDFLRNVVGVDEVVDFKDTGEGSLRARAKAEEWAPFDVAVDCVGTKATKTQAIERLKYGVGRYVTLHGDLGKNATNDGGMVAGVARALGEYARKRALARFQHDVGYEQAVMRLDPDAMVTIARLVESGKLRIPVGEVLGLDEMERAYDLLRDPNVFGKVIVKP</sequence>
<feature type="domain" description="Enoyl reductase (ER)" evidence="1">
    <location>
        <begin position="22"/>
        <end position="354"/>
    </location>
</feature>